<feature type="compositionally biased region" description="Low complexity" evidence="1">
    <location>
        <begin position="1"/>
        <end position="24"/>
    </location>
</feature>
<dbReference type="InParanoid" id="B0DNB3"/>
<dbReference type="HOGENOM" id="CLU_711872_0_0_1"/>
<accession>B0DNB3</accession>
<evidence type="ECO:0000313" key="3">
    <source>
        <dbReference type="Proteomes" id="UP000001194"/>
    </source>
</evidence>
<reference evidence="2 3" key="1">
    <citation type="journal article" date="2008" name="Nature">
        <title>The genome of Laccaria bicolor provides insights into mycorrhizal symbiosis.</title>
        <authorList>
            <person name="Martin F."/>
            <person name="Aerts A."/>
            <person name="Ahren D."/>
            <person name="Brun A."/>
            <person name="Danchin E.G.J."/>
            <person name="Duchaussoy F."/>
            <person name="Gibon J."/>
            <person name="Kohler A."/>
            <person name="Lindquist E."/>
            <person name="Pereda V."/>
            <person name="Salamov A."/>
            <person name="Shapiro H.J."/>
            <person name="Wuyts J."/>
            <person name="Blaudez D."/>
            <person name="Buee M."/>
            <person name="Brokstein P."/>
            <person name="Canbaeck B."/>
            <person name="Cohen D."/>
            <person name="Courty P.E."/>
            <person name="Coutinho P.M."/>
            <person name="Delaruelle C."/>
            <person name="Detter J.C."/>
            <person name="Deveau A."/>
            <person name="DiFazio S."/>
            <person name="Duplessis S."/>
            <person name="Fraissinet-Tachet L."/>
            <person name="Lucic E."/>
            <person name="Frey-Klett P."/>
            <person name="Fourrey C."/>
            <person name="Feussner I."/>
            <person name="Gay G."/>
            <person name="Grimwood J."/>
            <person name="Hoegger P.J."/>
            <person name="Jain P."/>
            <person name="Kilaru S."/>
            <person name="Labbe J."/>
            <person name="Lin Y.C."/>
            <person name="Legue V."/>
            <person name="Le Tacon F."/>
            <person name="Marmeisse R."/>
            <person name="Melayah D."/>
            <person name="Montanini B."/>
            <person name="Muratet M."/>
            <person name="Nehls U."/>
            <person name="Niculita-Hirzel H."/>
            <person name="Oudot-Le Secq M.P."/>
            <person name="Peter M."/>
            <person name="Quesneville H."/>
            <person name="Rajashekar B."/>
            <person name="Reich M."/>
            <person name="Rouhier N."/>
            <person name="Schmutz J."/>
            <person name="Yin T."/>
            <person name="Chalot M."/>
            <person name="Henrissat B."/>
            <person name="Kuees U."/>
            <person name="Lucas S."/>
            <person name="Van de Peer Y."/>
            <person name="Podila G.K."/>
            <person name="Polle A."/>
            <person name="Pukkila P.J."/>
            <person name="Richardson P.M."/>
            <person name="Rouze P."/>
            <person name="Sanders I.R."/>
            <person name="Stajich J.E."/>
            <person name="Tunlid A."/>
            <person name="Tuskan G."/>
            <person name="Grigoriev I.V."/>
        </authorList>
    </citation>
    <scope>NUCLEOTIDE SEQUENCE [LARGE SCALE GENOMIC DNA]</scope>
    <source>
        <strain evidence="3">S238N-H82 / ATCC MYA-4686</strain>
    </source>
</reference>
<evidence type="ECO:0000256" key="1">
    <source>
        <dbReference type="SAM" id="MobiDB-lite"/>
    </source>
</evidence>
<dbReference type="AlphaFoldDB" id="B0DNB3"/>
<dbReference type="RefSeq" id="XP_001885480.1">
    <property type="nucleotide sequence ID" value="XM_001885445.1"/>
</dbReference>
<organism evidence="3">
    <name type="scientific">Laccaria bicolor (strain S238N-H82 / ATCC MYA-4686)</name>
    <name type="common">Bicoloured deceiver</name>
    <name type="synonym">Laccaria laccata var. bicolor</name>
    <dbReference type="NCBI Taxonomy" id="486041"/>
    <lineage>
        <taxon>Eukaryota</taxon>
        <taxon>Fungi</taxon>
        <taxon>Dikarya</taxon>
        <taxon>Basidiomycota</taxon>
        <taxon>Agaricomycotina</taxon>
        <taxon>Agaricomycetes</taxon>
        <taxon>Agaricomycetidae</taxon>
        <taxon>Agaricales</taxon>
        <taxon>Agaricineae</taxon>
        <taxon>Hydnangiaceae</taxon>
        <taxon>Laccaria</taxon>
    </lineage>
</organism>
<dbReference type="EMBL" id="DS547121">
    <property type="protein sequence ID" value="EDR03912.1"/>
    <property type="molecule type" value="Genomic_DNA"/>
</dbReference>
<name>B0DNB3_LACBS</name>
<gene>
    <name evidence="2" type="ORF">LACBIDRAFT_331061</name>
</gene>
<feature type="compositionally biased region" description="Polar residues" evidence="1">
    <location>
        <begin position="40"/>
        <end position="49"/>
    </location>
</feature>
<evidence type="ECO:0000313" key="2">
    <source>
        <dbReference type="EMBL" id="EDR03912.1"/>
    </source>
</evidence>
<dbReference type="KEGG" id="lbc:LACBIDRAFT_331061"/>
<dbReference type="GeneID" id="6081097"/>
<protein>
    <submittedName>
        <fullName evidence="2">Predicted protein</fullName>
    </submittedName>
</protein>
<sequence length="388" mass="43113">MPIPSSPVHSRNSSTVSSVGSVRSASDHDSGISTSSSLDTPRTSISGSNPKAVLEPPLLGQADSLKLAYEDFAPFIETEELSALGYREIWYRVAVNQVAAYTLPLVLYDILPENSINQLILAHHRQVTAEGQLRDLRRPKQDELLAKQYLVLDRMLERAQTEAKILEPLHAMRWQGDNSASAKSRSSWMESPESASRSEGYNYYSENILGRRLDTILVHVLLCLTTKFPPLLAVRSPQTQRPSQKVLRFLVPHVASNTKALNLFANAIDEVSLWRVFVGKSQQVGLLEDPGSLVQIGFSAGVRSTPKFDRVRNITNRKLPTHIIDGMDHQSSSVFALFLESLPQLSYRGSDDKFVFKLKGPLLLAFADKITHAPLISSTNPINMQYHG</sequence>
<proteinExistence type="predicted"/>
<dbReference type="Proteomes" id="UP000001194">
    <property type="component" value="Unassembled WGS sequence"/>
</dbReference>
<dbReference type="OrthoDB" id="3060302at2759"/>
<keyword evidence="3" id="KW-1185">Reference proteome</keyword>
<feature type="region of interest" description="Disordered" evidence="1">
    <location>
        <begin position="1"/>
        <end position="53"/>
    </location>
</feature>